<dbReference type="AlphaFoldDB" id="A0A660HV64"/>
<accession>A0A660HV64</accession>
<dbReference type="EMBL" id="JAAYQL010000081">
    <property type="protein sequence ID" value="NLK33823.1"/>
    <property type="molecule type" value="Genomic_DNA"/>
</dbReference>
<dbReference type="KEGG" id="mfz:AOB57_013105"/>
<dbReference type="OrthoDB" id="137902at2157"/>
<keyword evidence="1" id="KW-0812">Transmembrane</keyword>
<reference evidence="3 5" key="3">
    <citation type="journal article" date="2020" name="Biotechnol. Biofuels">
        <title>New insights from the biogas microbiome by comprehensive genome-resolved metagenomics of nearly 1600 species originating from multiple anaerobic digesters.</title>
        <authorList>
            <person name="Campanaro S."/>
            <person name="Treu L."/>
            <person name="Rodriguez-R L.M."/>
            <person name="Kovalovszki A."/>
            <person name="Ziels R.M."/>
            <person name="Maus I."/>
            <person name="Zhu X."/>
            <person name="Kougias P.G."/>
            <person name="Basile A."/>
            <person name="Luo G."/>
            <person name="Schluter A."/>
            <person name="Konstantinidis K.T."/>
            <person name="Angelidaki I."/>
        </authorList>
    </citation>
    <scope>NUCLEOTIDE SEQUENCE [LARGE SCALE GENOMIC DNA]</scope>
    <source>
        <strain evidence="3">AS22ysBPME_46</strain>
    </source>
</reference>
<dbReference type="GeneID" id="53689059"/>
<proteinExistence type="predicted"/>
<sequence>MEIVTKEPLQILSQLLIPIIVVIVTGFIQVIFKTYLSLREKNKYIKLLKVNFPSVEKYLDTVKIYKIITVYCSSYVYFIVGILAGFLIELILVQVIAKIFDYILDINYIGNLLDLSSDVVILNVVAFFHSCSNMGILIVLLIFISWCRYLGSKKLFIPKIGEDGEVKSSFVYVSFWVFIGVVLGLYIAMFLYFTATLYNLSIIDNNLSFNRERFDLVYKHLMYLGVHVIAYIMGFSISLALIVVSYFFAKWFNESVIRSITNFYKHDLPYVKIKTETGEIKGQFRGILDKYLVTLSENNILKIVQWDKIETMEISPKNKKENYIFNEGFKK</sequence>
<keyword evidence="4" id="KW-1185">Reference proteome</keyword>
<reference evidence="2" key="2">
    <citation type="submission" date="2018-10" db="EMBL/GenBank/DDBJ databases">
        <authorList>
            <person name="Fischer M.A."/>
            <person name="Kern T."/>
            <person name="Deppenmeier U."/>
            <person name="Schmitz R.A."/>
            <person name="Rother M."/>
        </authorList>
    </citation>
    <scope>NUCLEOTIDE SEQUENCE</scope>
    <source>
        <strain evidence="2">E03.2</strain>
    </source>
</reference>
<keyword evidence="1" id="KW-0472">Membrane</keyword>
<evidence type="ECO:0000313" key="4">
    <source>
        <dbReference type="Proteomes" id="UP000053087"/>
    </source>
</evidence>
<feature type="transmembrane region" description="Helical" evidence="1">
    <location>
        <begin position="120"/>
        <end position="149"/>
    </location>
</feature>
<keyword evidence="1" id="KW-1133">Transmembrane helix</keyword>
<feature type="transmembrane region" description="Helical" evidence="1">
    <location>
        <begin position="75"/>
        <end position="100"/>
    </location>
</feature>
<feature type="transmembrane region" description="Helical" evidence="1">
    <location>
        <begin position="228"/>
        <end position="249"/>
    </location>
</feature>
<name>A0A660HV64_9EURY</name>
<dbReference type="EMBL" id="CP032683">
    <property type="protein sequence ID" value="AYK15999.1"/>
    <property type="molecule type" value="Genomic_DNA"/>
</dbReference>
<evidence type="ECO:0000313" key="3">
    <source>
        <dbReference type="EMBL" id="NLK33823.1"/>
    </source>
</evidence>
<evidence type="ECO:0000313" key="2">
    <source>
        <dbReference type="EMBL" id="AYK15999.1"/>
    </source>
</evidence>
<gene>
    <name evidence="2" type="ORF">AOB57_013105</name>
    <name evidence="3" type="ORF">GX302_13695</name>
</gene>
<feature type="transmembrane region" description="Helical" evidence="1">
    <location>
        <begin position="15"/>
        <end position="36"/>
    </location>
</feature>
<reference evidence="2 4" key="1">
    <citation type="journal article" date="2016" name="Int. J. Syst. Evol. Microbiol.">
        <title>Methanosarcina flavescens sp. nov., a methanogenic archaeon isolated from a full-scale anaerobic digester.</title>
        <authorList>
            <person name="Kern T."/>
            <person name="Fischer M.A."/>
            <person name="Deppenmeier U."/>
            <person name="Schmitz R.A."/>
            <person name="Rother M."/>
        </authorList>
    </citation>
    <scope>NUCLEOTIDE SEQUENCE [LARGE SCALE GENOMIC DNA]</scope>
    <source>
        <strain evidence="2 4">E03.2</strain>
    </source>
</reference>
<dbReference type="RefSeq" id="WP_054299047.1">
    <property type="nucleotide sequence ID" value="NZ_CP032683.1"/>
</dbReference>
<feature type="transmembrane region" description="Helical" evidence="1">
    <location>
        <begin position="170"/>
        <end position="193"/>
    </location>
</feature>
<evidence type="ECO:0000313" key="5">
    <source>
        <dbReference type="Proteomes" id="UP000585579"/>
    </source>
</evidence>
<evidence type="ECO:0000256" key="1">
    <source>
        <dbReference type="SAM" id="Phobius"/>
    </source>
</evidence>
<dbReference type="Proteomes" id="UP000053087">
    <property type="component" value="Chromosome"/>
</dbReference>
<dbReference type="Proteomes" id="UP000585579">
    <property type="component" value="Unassembled WGS sequence"/>
</dbReference>
<organism evidence="2 4">
    <name type="scientific">Methanosarcina flavescens</name>
    <dbReference type="NCBI Taxonomy" id="1715806"/>
    <lineage>
        <taxon>Archaea</taxon>
        <taxon>Methanobacteriati</taxon>
        <taxon>Methanobacteriota</taxon>
        <taxon>Stenosarchaea group</taxon>
        <taxon>Methanomicrobia</taxon>
        <taxon>Methanosarcinales</taxon>
        <taxon>Methanosarcinaceae</taxon>
        <taxon>Methanosarcina</taxon>
    </lineage>
</organism>
<protein>
    <submittedName>
        <fullName evidence="2">Uncharacterized protein</fullName>
    </submittedName>
</protein>